<evidence type="ECO:0000256" key="3">
    <source>
        <dbReference type="ARBA" id="ARBA00022525"/>
    </source>
</evidence>
<evidence type="ECO:0000313" key="7">
    <source>
        <dbReference type="EMBL" id="KAG7628062.1"/>
    </source>
</evidence>
<keyword evidence="6" id="KW-1133">Transmembrane helix</keyword>
<dbReference type="EMBL" id="JAEFBK010000003">
    <property type="protein sequence ID" value="KAG7628062.1"/>
    <property type="molecule type" value="Genomic_DNA"/>
</dbReference>
<keyword evidence="4" id="KW-0732">Signal</keyword>
<evidence type="ECO:0000256" key="2">
    <source>
        <dbReference type="ARBA" id="ARBA00006722"/>
    </source>
</evidence>
<organism evidence="7 8">
    <name type="scientific">Arabidopsis thaliana x Arabidopsis arenosa</name>
    <dbReference type="NCBI Taxonomy" id="1240361"/>
    <lineage>
        <taxon>Eukaryota</taxon>
        <taxon>Viridiplantae</taxon>
        <taxon>Streptophyta</taxon>
        <taxon>Embryophyta</taxon>
        <taxon>Tracheophyta</taxon>
        <taxon>Spermatophyta</taxon>
        <taxon>Magnoliopsida</taxon>
        <taxon>eudicotyledons</taxon>
        <taxon>Gunneridae</taxon>
        <taxon>Pentapetalae</taxon>
        <taxon>rosids</taxon>
        <taxon>malvids</taxon>
        <taxon>Brassicales</taxon>
        <taxon>Brassicaceae</taxon>
        <taxon>Camelineae</taxon>
        <taxon>Arabidopsis</taxon>
    </lineage>
</organism>
<evidence type="ECO:0000256" key="1">
    <source>
        <dbReference type="ARBA" id="ARBA00004613"/>
    </source>
</evidence>
<name>A0A8T2EXC0_9BRAS</name>
<dbReference type="AlphaFoldDB" id="A0A8T2EXC0"/>
<comment type="caution">
    <text evidence="7">The sequence shown here is derived from an EMBL/GenBank/DDBJ whole genome shotgun (WGS) entry which is preliminary data.</text>
</comment>
<keyword evidence="5" id="KW-1015">Disulfide bond</keyword>
<keyword evidence="8" id="KW-1185">Reference proteome</keyword>
<sequence>MKYFTLFMISYIFISIIVFSHIRHDVEARNRICRTSEKYYREFCGHAGNDDCLSKSTKKPKPFKCVCHDNR</sequence>
<keyword evidence="6" id="KW-0472">Membrane</keyword>
<evidence type="ECO:0000256" key="5">
    <source>
        <dbReference type="ARBA" id="ARBA00023157"/>
    </source>
</evidence>
<protein>
    <submittedName>
        <fullName evidence="7">Plant self-incompatibility response</fullName>
    </submittedName>
</protein>
<feature type="transmembrane region" description="Helical" evidence="6">
    <location>
        <begin position="6"/>
        <end position="22"/>
    </location>
</feature>
<reference evidence="7 8" key="1">
    <citation type="submission" date="2020-12" db="EMBL/GenBank/DDBJ databases">
        <title>Concerted genomic and epigenomic changes stabilize Arabidopsis allopolyploids.</title>
        <authorList>
            <person name="Chen Z."/>
        </authorList>
    </citation>
    <scope>NUCLEOTIDE SEQUENCE [LARGE SCALE GENOMIC DNA]</scope>
    <source>
        <strain evidence="7">Allo738</strain>
        <tissue evidence="7">Leaf</tissue>
    </source>
</reference>
<dbReference type="GO" id="GO:0005576">
    <property type="term" value="C:extracellular region"/>
    <property type="evidence" value="ECO:0007669"/>
    <property type="project" value="UniProtKB-SubCell"/>
</dbReference>
<keyword evidence="3" id="KW-0964">Secreted</keyword>
<feature type="non-terminal residue" evidence="7">
    <location>
        <position position="1"/>
    </location>
</feature>
<comment type="subcellular location">
    <subcellularLocation>
        <location evidence="1">Secreted</location>
    </subcellularLocation>
</comment>
<evidence type="ECO:0000256" key="4">
    <source>
        <dbReference type="ARBA" id="ARBA00022729"/>
    </source>
</evidence>
<dbReference type="GO" id="GO:0007165">
    <property type="term" value="P:signal transduction"/>
    <property type="evidence" value="ECO:0007669"/>
    <property type="project" value="InterPro"/>
</dbReference>
<dbReference type="InterPro" id="IPR010682">
    <property type="entry name" value="SCRL"/>
</dbReference>
<comment type="similarity">
    <text evidence="2">Belongs to the DEFL family.</text>
</comment>
<proteinExistence type="inferred from homology"/>
<dbReference type="Pfam" id="PF06876">
    <property type="entry name" value="SCRL"/>
    <property type="match status" value="1"/>
</dbReference>
<keyword evidence="6" id="KW-0812">Transmembrane</keyword>
<evidence type="ECO:0000313" key="8">
    <source>
        <dbReference type="Proteomes" id="UP000694240"/>
    </source>
</evidence>
<dbReference type="Proteomes" id="UP000694240">
    <property type="component" value="Chromosome 3"/>
</dbReference>
<gene>
    <name evidence="7" type="ORF">ISN45_At03g043540</name>
</gene>
<evidence type="ECO:0000256" key="6">
    <source>
        <dbReference type="SAM" id="Phobius"/>
    </source>
</evidence>
<accession>A0A8T2EXC0</accession>